<dbReference type="Pfam" id="PF11655">
    <property type="entry name" value="DUF2589"/>
    <property type="match status" value="1"/>
</dbReference>
<reference evidence="2" key="2">
    <citation type="journal article" date="2021" name="PeerJ">
        <title>Extensive microbial diversity within the chicken gut microbiome revealed by metagenomics and culture.</title>
        <authorList>
            <person name="Gilroy R."/>
            <person name="Ravi A."/>
            <person name="Getino M."/>
            <person name="Pursley I."/>
            <person name="Horton D.L."/>
            <person name="Alikhan N.F."/>
            <person name="Baker D."/>
            <person name="Gharbi K."/>
            <person name="Hall N."/>
            <person name="Watson M."/>
            <person name="Adriaenssens E.M."/>
            <person name="Foster-Nyarko E."/>
            <person name="Jarju S."/>
            <person name="Secka A."/>
            <person name="Antonio M."/>
            <person name="Oren A."/>
            <person name="Chaudhuri R.R."/>
            <person name="La Ragione R."/>
            <person name="Hildebrand F."/>
            <person name="Pallen M.J."/>
        </authorList>
    </citation>
    <scope>NUCLEOTIDE SEQUENCE</scope>
    <source>
        <strain evidence="2">ChiW3-316</strain>
    </source>
</reference>
<evidence type="ECO:0000313" key="2">
    <source>
        <dbReference type="EMBL" id="HIU53913.1"/>
    </source>
</evidence>
<proteinExistence type="predicted"/>
<gene>
    <name evidence="2" type="ORF">IAD20_07530</name>
</gene>
<feature type="region of interest" description="Disordered" evidence="1">
    <location>
        <begin position="1"/>
        <end position="27"/>
    </location>
</feature>
<organism evidence="2 3">
    <name type="scientific">Candidatus Scatocola faecipullorum</name>
    <dbReference type="NCBI Taxonomy" id="2840917"/>
    <lineage>
        <taxon>Bacteria</taxon>
        <taxon>Pseudomonadati</taxon>
        <taxon>Pseudomonadota</taxon>
        <taxon>Alphaproteobacteria</taxon>
        <taxon>Rhodospirillales</taxon>
        <taxon>Rhodospirillaceae</taxon>
        <taxon>Rhodospirillaceae incertae sedis</taxon>
        <taxon>Candidatus Scatocola</taxon>
    </lineage>
</organism>
<evidence type="ECO:0000256" key="1">
    <source>
        <dbReference type="SAM" id="MobiDB-lite"/>
    </source>
</evidence>
<accession>A0A9D1M5G2</accession>
<evidence type="ECO:0000313" key="3">
    <source>
        <dbReference type="Proteomes" id="UP000824107"/>
    </source>
</evidence>
<reference evidence="2" key="1">
    <citation type="submission" date="2020-10" db="EMBL/GenBank/DDBJ databases">
        <authorList>
            <person name="Gilroy R."/>
        </authorList>
    </citation>
    <scope>NUCLEOTIDE SEQUENCE</scope>
    <source>
        <strain evidence="2">ChiW3-316</strain>
    </source>
</reference>
<dbReference type="AlphaFoldDB" id="A0A9D1M5G2"/>
<dbReference type="InterPro" id="IPR024510">
    <property type="entry name" value="DUF2589"/>
</dbReference>
<dbReference type="EMBL" id="DVNC01000051">
    <property type="protein sequence ID" value="HIU53913.1"/>
    <property type="molecule type" value="Genomic_DNA"/>
</dbReference>
<comment type="caution">
    <text evidence="2">The sequence shown here is derived from an EMBL/GenBank/DDBJ whole genome shotgun (WGS) entry which is preliminary data.</text>
</comment>
<protein>
    <submittedName>
        <fullName evidence="2">DUF2589 domain-containing protein</fullName>
    </submittedName>
</protein>
<dbReference type="Proteomes" id="UP000824107">
    <property type="component" value="Unassembled WGS sequence"/>
</dbReference>
<feature type="compositionally biased region" description="Polar residues" evidence="1">
    <location>
        <begin position="8"/>
        <end position="24"/>
    </location>
</feature>
<name>A0A9D1M5G2_9PROT</name>
<sequence>MEPIIKAAQQNQDFAAQTPETTAPQPDAAANDVTRQFQGLPMTEIIGGPLQAAAEAQTRQAETAADFINQLQIKQQATPEKPAKPQINQIYRPKRIQLFPAPQPNHD</sequence>